<dbReference type="EMBL" id="JMSN01000099">
    <property type="protein sequence ID" value="KDN39837.1"/>
    <property type="molecule type" value="Genomic_DNA"/>
</dbReference>
<dbReference type="InParanoid" id="A0A066VDQ4"/>
<dbReference type="HOGENOM" id="CLU_1526216_0_0_1"/>
<name>A0A066VDQ4_TILAU</name>
<dbReference type="AlphaFoldDB" id="A0A066VDQ4"/>
<comment type="caution">
    <text evidence="1">The sequence shown here is derived from an EMBL/GenBank/DDBJ whole genome shotgun (WGS) entry which is preliminary data.</text>
</comment>
<dbReference type="RefSeq" id="XP_013241170.1">
    <property type="nucleotide sequence ID" value="XM_013385716.1"/>
</dbReference>
<reference evidence="1 2" key="1">
    <citation type="submission" date="2014-05" db="EMBL/GenBank/DDBJ databases">
        <title>Draft genome sequence of a rare smut relative, Tilletiaria anomala UBC 951.</title>
        <authorList>
            <consortium name="DOE Joint Genome Institute"/>
            <person name="Toome M."/>
            <person name="Kuo A."/>
            <person name="Henrissat B."/>
            <person name="Lipzen A."/>
            <person name="Tritt A."/>
            <person name="Yoshinaga Y."/>
            <person name="Zane M."/>
            <person name="Barry K."/>
            <person name="Grigoriev I.V."/>
            <person name="Spatafora J.W."/>
            <person name="Aimea M.C."/>
        </authorList>
    </citation>
    <scope>NUCLEOTIDE SEQUENCE [LARGE SCALE GENOMIC DNA]</scope>
    <source>
        <strain evidence="1 2">UBC 951</strain>
    </source>
</reference>
<evidence type="ECO:0000313" key="2">
    <source>
        <dbReference type="Proteomes" id="UP000027361"/>
    </source>
</evidence>
<evidence type="ECO:0000313" key="1">
    <source>
        <dbReference type="EMBL" id="KDN39837.1"/>
    </source>
</evidence>
<keyword evidence="2" id="KW-1185">Reference proteome</keyword>
<sequence length="176" mass="18862">MVVLEMSNLPKKVVETSNLEKKVTMTISSVQQQQQTASFPSFNDHQEEARQHIGRAECVNADRIKKPRKPTILSFLFQNQVQDRKAAVAAASSTPAEAAELTALSIADLPNGKKRAAAIIWATATYIRAMSTEEQAALAAENDAAHASSRGGASQGKELTGAKAVKQAFERTAAVV</sequence>
<protein>
    <submittedName>
        <fullName evidence="1">Uncharacterized protein</fullName>
    </submittedName>
</protein>
<dbReference type="Proteomes" id="UP000027361">
    <property type="component" value="Unassembled WGS sequence"/>
</dbReference>
<dbReference type="GeneID" id="25266673"/>
<gene>
    <name evidence="1" type="ORF">K437DRAFT_275894</name>
</gene>
<proteinExistence type="predicted"/>
<accession>A0A066VDQ4</accession>
<organism evidence="1 2">
    <name type="scientific">Tilletiaria anomala (strain ATCC 24038 / CBS 436.72 / UBC 951)</name>
    <dbReference type="NCBI Taxonomy" id="1037660"/>
    <lineage>
        <taxon>Eukaryota</taxon>
        <taxon>Fungi</taxon>
        <taxon>Dikarya</taxon>
        <taxon>Basidiomycota</taxon>
        <taxon>Ustilaginomycotina</taxon>
        <taxon>Exobasidiomycetes</taxon>
        <taxon>Georgefischeriales</taxon>
        <taxon>Tilletiariaceae</taxon>
        <taxon>Tilletiaria</taxon>
    </lineage>
</organism>